<evidence type="ECO:0000259" key="4">
    <source>
        <dbReference type="Pfam" id="PF04755"/>
    </source>
</evidence>
<dbReference type="InterPro" id="IPR006843">
    <property type="entry name" value="PAP/fibrillin_dom"/>
</dbReference>
<protein>
    <submittedName>
        <fullName evidence="5">Probable plastid-lipid-associated protein 7-chloroplastic</fullName>
    </submittedName>
</protein>
<evidence type="ECO:0000256" key="1">
    <source>
        <dbReference type="ARBA" id="ARBA00004474"/>
    </source>
</evidence>
<dbReference type="GO" id="GO:0009536">
    <property type="term" value="C:plastid"/>
    <property type="evidence" value="ECO:0007669"/>
    <property type="project" value="UniProtKB-SubCell"/>
</dbReference>
<accession>A0A9N7N6V2</accession>
<feature type="domain" description="Plastid lipid-associated protein/fibrillin conserved" evidence="4">
    <location>
        <begin position="81"/>
        <end position="264"/>
    </location>
</feature>
<proteinExistence type="predicted"/>
<evidence type="ECO:0000313" key="6">
    <source>
        <dbReference type="Proteomes" id="UP001153555"/>
    </source>
</evidence>
<sequence length="271" mass="30243">MATKLIQSPIPASHVFLLRPITSSNKKTMKLDTPLNSINAIKLGFCSHYSSFPYFKPAAQNSSEVVITEEEEPTERWTLAQIKHHLFGALQGITNRGIFGVPSAKKSEIEKAVQLLESQNPTPEPTQSLEKVGGAWKLIYSTITVLGSKRTKLGLRDFITLEDIFQIINVAEGKAVNVIKFSARGLNMLSGQLTIEASFKVVSESRVDISYDKSMITPDQLMNVFSKNYDLLLGIFSPEGWLETTYVDDSLRIGRDDKGNVFILERRDDKS</sequence>
<evidence type="ECO:0000256" key="3">
    <source>
        <dbReference type="ARBA" id="ARBA00022946"/>
    </source>
</evidence>
<evidence type="ECO:0000313" key="5">
    <source>
        <dbReference type="EMBL" id="CAA0822088.1"/>
    </source>
</evidence>
<dbReference type="PANTHER" id="PTHR31906">
    <property type="entry name" value="PLASTID-LIPID-ASSOCIATED PROTEIN 4, CHLOROPLASTIC-RELATED"/>
    <property type="match status" value="1"/>
</dbReference>
<dbReference type="Pfam" id="PF04755">
    <property type="entry name" value="PAP_fibrillin"/>
    <property type="match status" value="1"/>
</dbReference>
<evidence type="ECO:0000256" key="2">
    <source>
        <dbReference type="ARBA" id="ARBA00022640"/>
    </source>
</evidence>
<gene>
    <name evidence="5" type="ORF">SHERM_01563</name>
</gene>
<comment type="caution">
    <text evidence="5">The sequence shown here is derived from an EMBL/GenBank/DDBJ whole genome shotgun (WGS) entry which is preliminary data.</text>
</comment>
<keyword evidence="3" id="KW-0809">Transit peptide</keyword>
<comment type="subcellular location">
    <subcellularLocation>
        <location evidence="1">Plastid</location>
    </subcellularLocation>
</comment>
<dbReference type="Proteomes" id="UP001153555">
    <property type="component" value="Unassembled WGS sequence"/>
</dbReference>
<dbReference type="EMBL" id="CACSLK010022057">
    <property type="protein sequence ID" value="CAA0822088.1"/>
    <property type="molecule type" value="Genomic_DNA"/>
</dbReference>
<dbReference type="OrthoDB" id="201321at2759"/>
<organism evidence="5 6">
    <name type="scientific">Striga hermonthica</name>
    <name type="common">Purple witchweed</name>
    <name type="synonym">Buchnera hermonthica</name>
    <dbReference type="NCBI Taxonomy" id="68872"/>
    <lineage>
        <taxon>Eukaryota</taxon>
        <taxon>Viridiplantae</taxon>
        <taxon>Streptophyta</taxon>
        <taxon>Embryophyta</taxon>
        <taxon>Tracheophyta</taxon>
        <taxon>Spermatophyta</taxon>
        <taxon>Magnoliopsida</taxon>
        <taxon>eudicotyledons</taxon>
        <taxon>Gunneridae</taxon>
        <taxon>Pentapetalae</taxon>
        <taxon>asterids</taxon>
        <taxon>lamiids</taxon>
        <taxon>Lamiales</taxon>
        <taxon>Orobanchaceae</taxon>
        <taxon>Buchnereae</taxon>
        <taxon>Striga</taxon>
    </lineage>
</organism>
<keyword evidence="2" id="KW-0934">Plastid</keyword>
<keyword evidence="6" id="KW-1185">Reference proteome</keyword>
<name>A0A9N7N6V2_STRHE</name>
<reference evidence="5" key="1">
    <citation type="submission" date="2019-12" db="EMBL/GenBank/DDBJ databases">
        <authorList>
            <person name="Scholes J."/>
        </authorList>
    </citation>
    <scope>NUCLEOTIDE SEQUENCE</scope>
</reference>
<dbReference type="AlphaFoldDB" id="A0A9N7N6V2"/>
<dbReference type="InterPro" id="IPR039633">
    <property type="entry name" value="PAP"/>
</dbReference>